<dbReference type="InterPro" id="IPR032710">
    <property type="entry name" value="NTF2-like_dom_sf"/>
</dbReference>
<comment type="caution">
    <text evidence="2">The sequence shown here is derived from an EMBL/GenBank/DDBJ whole genome shotgun (WGS) entry which is preliminary data.</text>
</comment>
<protein>
    <submittedName>
        <fullName evidence="2">SnoaL-like domain protein</fullName>
    </submittedName>
</protein>
<dbReference type="Gene3D" id="3.10.450.50">
    <property type="match status" value="1"/>
</dbReference>
<dbReference type="Pfam" id="PF12680">
    <property type="entry name" value="SnoaL_2"/>
    <property type="match status" value="1"/>
</dbReference>
<dbReference type="InterPro" id="IPR037401">
    <property type="entry name" value="SnoaL-like"/>
</dbReference>
<evidence type="ECO:0000259" key="1">
    <source>
        <dbReference type="Pfam" id="PF12680"/>
    </source>
</evidence>
<dbReference type="RefSeq" id="WP_231955702.1">
    <property type="nucleotide sequence ID" value="NZ_CACRYJ010000065.1"/>
</dbReference>
<gene>
    <name evidence="2" type="ORF">HALOF300_04584</name>
</gene>
<proteinExistence type="predicted"/>
<dbReference type="EMBL" id="CACRYJ010000065">
    <property type="protein sequence ID" value="VZO39886.1"/>
    <property type="molecule type" value="Genomic_DNA"/>
</dbReference>
<reference evidence="2 3" key="1">
    <citation type="submission" date="2019-11" db="EMBL/GenBank/DDBJ databases">
        <authorList>
            <person name="Criscuolo A."/>
        </authorList>
    </citation>
    <scope>NUCLEOTIDE SEQUENCE [LARGE SCALE GENOMIC DNA]</scope>
    <source>
        <strain evidence="2">CIP111667</strain>
    </source>
</reference>
<evidence type="ECO:0000313" key="3">
    <source>
        <dbReference type="Proteomes" id="UP000419743"/>
    </source>
</evidence>
<organism evidence="2 3">
    <name type="scientific">Occultella aeris</name>
    <dbReference type="NCBI Taxonomy" id="2761496"/>
    <lineage>
        <taxon>Bacteria</taxon>
        <taxon>Bacillati</taxon>
        <taxon>Actinomycetota</taxon>
        <taxon>Actinomycetes</taxon>
        <taxon>Micrococcales</taxon>
        <taxon>Ruaniaceae</taxon>
        <taxon>Occultella</taxon>
    </lineage>
</organism>
<evidence type="ECO:0000313" key="2">
    <source>
        <dbReference type="EMBL" id="VZO39886.1"/>
    </source>
</evidence>
<dbReference type="AlphaFoldDB" id="A0A7M4DQZ2"/>
<accession>A0A7M4DQZ2</accession>
<name>A0A7M4DQZ2_9MICO</name>
<sequence>MNTSTRIEPAQLPAVIGGFLAAHAARDMQAALRAFAPTAVVVDEGRTFRGTEEVRGFLRNAGTEFSYTTELIGAERIDDLDWVAINRLEGDFPGGVAELTYRFSLADDLISELVIAPATQPTEAPKPTVVLVHGAFATRPAGTA</sequence>
<keyword evidence="3" id="KW-1185">Reference proteome</keyword>
<dbReference type="Proteomes" id="UP000419743">
    <property type="component" value="Unassembled WGS sequence"/>
</dbReference>
<dbReference type="SUPFAM" id="SSF54427">
    <property type="entry name" value="NTF2-like"/>
    <property type="match status" value="1"/>
</dbReference>
<feature type="domain" description="SnoaL-like" evidence="1">
    <location>
        <begin position="19"/>
        <end position="85"/>
    </location>
</feature>